<dbReference type="SUPFAM" id="SSF49464">
    <property type="entry name" value="Carboxypeptidase regulatory domain-like"/>
    <property type="match status" value="3"/>
</dbReference>
<dbReference type="InterPro" id="IPR008969">
    <property type="entry name" value="CarboxyPept-like_regulatory"/>
</dbReference>
<evidence type="ECO:0000256" key="1">
    <source>
        <dbReference type="SAM" id="SignalP"/>
    </source>
</evidence>
<dbReference type="OrthoDB" id="267639at2"/>
<organism evidence="2 3">
    <name type="scientific">Roseimicrobium gellanilyticum</name>
    <dbReference type="NCBI Taxonomy" id="748857"/>
    <lineage>
        <taxon>Bacteria</taxon>
        <taxon>Pseudomonadati</taxon>
        <taxon>Verrucomicrobiota</taxon>
        <taxon>Verrucomicrobiia</taxon>
        <taxon>Verrucomicrobiales</taxon>
        <taxon>Verrucomicrobiaceae</taxon>
        <taxon>Roseimicrobium</taxon>
    </lineage>
</organism>
<dbReference type="AlphaFoldDB" id="A0A366HMM1"/>
<dbReference type="Proteomes" id="UP000253426">
    <property type="component" value="Unassembled WGS sequence"/>
</dbReference>
<proteinExistence type="predicted"/>
<protein>
    <recommendedName>
        <fullName evidence="4">Carboxypeptidase family protein</fullName>
    </recommendedName>
</protein>
<evidence type="ECO:0000313" key="3">
    <source>
        <dbReference type="Proteomes" id="UP000253426"/>
    </source>
</evidence>
<feature type="chain" id="PRO_5016638030" description="Carboxypeptidase family protein" evidence="1">
    <location>
        <begin position="28"/>
        <end position="505"/>
    </location>
</feature>
<keyword evidence="3" id="KW-1185">Reference proteome</keyword>
<dbReference type="RefSeq" id="WP_113958797.1">
    <property type="nucleotide sequence ID" value="NZ_QNRR01000004.1"/>
</dbReference>
<accession>A0A366HMM1</accession>
<sequence>MKSPFPLVASFGLALVLLATLPSTATAQPAPDASRVQVTGTVVDEQGKPVARVRVQDLDGEAPAVVTDEAGKFVFLPAQPDFNHLVLSATEPEGTRSGYDRIYNHTVEPNLRECRIVLKPMHTLTVHVKGARDAAIKDAFVGVEHQYDFVSTGKTTSEGKAVLRIPADAKIRYVLALKAGEGFDYIENFLPGNKYKESESLPAEVTMRLNGARRVHIRAEDASGKPLPGMTFTPWTLKIFGKQHEINISGATPGLGMPRTTDDSGIATFDWLPVDSVGNTSFLLVDSNAYHQPRDPHLTFGEVEKTDTPILKTRLLRTVTLRGKVVKPDGTPAPGILIQAEGKGATNHYCREKTRSASDGTFQFILYPEQSYIIAVLDDDWAARSITGLFLKDGAAPEEITLSLCKGTFIHGMVTQGPGHTPVTEATVVVVQKGSSIEPPADPEQALYAEKEESLVRWTGTDGEGRYRIRVGPGVYEIDGEPRSGMRDVVVKDEPTLKVDLHSPK</sequence>
<gene>
    <name evidence="2" type="ORF">DES53_104209</name>
</gene>
<dbReference type="EMBL" id="QNRR01000004">
    <property type="protein sequence ID" value="RBP44389.1"/>
    <property type="molecule type" value="Genomic_DNA"/>
</dbReference>
<name>A0A366HMM1_9BACT</name>
<keyword evidence="1" id="KW-0732">Signal</keyword>
<feature type="signal peptide" evidence="1">
    <location>
        <begin position="1"/>
        <end position="27"/>
    </location>
</feature>
<comment type="caution">
    <text evidence="2">The sequence shown here is derived from an EMBL/GenBank/DDBJ whole genome shotgun (WGS) entry which is preliminary data.</text>
</comment>
<evidence type="ECO:0000313" key="2">
    <source>
        <dbReference type="EMBL" id="RBP44389.1"/>
    </source>
</evidence>
<evidence type="ECO:0008006" key="4">
    <source>
        <dbReference type="Google" id="ProtNLM"/>
    </source>
</evidence>
<reference evidence="2 3" key="1">
    <citation type="submission" date="2018-06" db="EMBL/GenBank/DDBJ databases">
        <title>Genomic Encyclopedia of Type Strains, Phase IV (KMG-IV): sequencing the most valuable type-strain genomes for metagenomic binning, comparative biology and taxonomic classification.</title>
        <authorList>
            <person name="Goeker M."/>
        </authorList>
    </citation>
    <scope>NUCLEOTIDE SEQUENCE [LARGE SCALE GENOMIC DNA]</scope>
    <source>
        <strain evidence="2 3">DSM 25532</strain>
    </source>
</reference>